<evidence type="ECO:0000313" key="3">
    <source>
        <dbReference type="Proteomes" id="UP000007305"/>
    </source>
</evidence>
<reference evidence="2" key="2">
    <citation type="submission" date="2019-07" db="EMBL/GenBank/DDBJ databases">
        <authorList>
            <person name="Seetharam A."/>
            <person name="Woodhouse M."/>
            <person name="Cannon E."/>
        </authorList>
    </citation>
    <scope>NUCLEOTIDE SEQUENCE [LARGE SCALE GENOMIC DNA]</scope>
    <source>
        <strain evidence="2">cv. B73</strain>
    </source>
</reference>
<feature type="compositionally biased region" description="Basic residues" evidence="1">
    <location>
        <begin position="125"/>
        <end position="139"/>
    </location>
</feature>
<dbReference type="AlphaFoldDB" id="A0A804QVZ0"/>
<feature type="compositionally biased region" description="Low complexity" evidence="1">
    <location>
        <begin position="412"/>
        <end position="426"/>
    </location>
</feature>
<reference evidence="2" key="3">
    <citation type="submission" date="2021-05" db="UniProtKB">
        <authorList>
            <consortium name="EnsemblPlants"/>
        </authorList>
    </citation>
    <scope>IDENTIFICATION</scope>
    <source>
        <strain evidence="2">cv. B73</strain>
    </source>
</reference>
<dbReference type="EnsemblPlants" id="Zm00001eb370000_T001">
    <property type="protein sequence ID" value="Zm00001eb370000_P001"/>
    <property type="gene ID" value="Zm00001eb370000"/>
</dbReference>
<feature type="region of interest" description="Disordered" evidence="1">
    <location>
        <begin position="74"/>
        <end position="184"/>
    </location>
</feature>
<organism evidence="2 3">
    <name type="scientific">Zea mays</name>
    <name type="common">Maize</name>
    <dbReference type="NCBI Taxonomy" id="4577"/>
    <lineage>
        <taxon>Eukaryota</taxon>
        <taxon>Viridiplantae</taxon>
        <taxon>Streptophyta</taxon>
        <taxon>Embryophyta</taxon>
        <taxon>Tracheophyta</taxon>
        <taxon>Spermatophyta</taxon>
        <taxon>Magnoliopsida</taxon>
        <taxon>Liliopsida</taxon>
        <taxon>Poales</taxon>
        <taxon>Poaceae</taxon>
        <taxon>PACMAD clade</taxon>
        <taxon>Panicoideae</taxon>
        <taxon>Andropogonodae</taxon>
        <taxon>Andropogoneae</taxon>
        <taxon>Tripsacinae</taxon>
        <taxon>Zea</taxon>
    </lineage>
</organism>
<name>A0A804QVZ0_MAIZE</name>
<dbReference type="Proteomes" id="UP000007305">
    <property type="component" value="Chromosome 8"/>
</dbReference>
<feature type="compositionally biased region" description="Basic residues" evidence="1">
    <location>
        <begin position="442"/>
        <end position="469"/>
    </location>
</feature>
<feature type="compositionally biased region" description="Low complexity" evidence="1">
    <location>
        <begin position="140"/>
        <end position="160"/>
    </location>
</feature>
<proteinExistence type="predicted"/>
<evidence type="ECO:0000313" key="2">
    <source>
        <dbReference type="EnsemblPlants" id="Zm00001eb370000_P001"/>
    </source>
</evidence>
<evidence type="ECO:0000256" key="1">
    <source>
        <dbReference type="SAM" id="MobiDB-lite"/>
    </source>
</evidence>
<sequence length="592" mass="62610">PSIPLPLSLSLPCSGSYSSWTSKKHTAGVISEETAGVISEERESIRPGWWQYNDAVPHVHAAAVPRVLPHLHRGAAGGAARGAPAARRRRQRRAPQRGRVRHRGGVAGLRGPLPRRAHGGVPAARGRRRGGPGPRRVRVGARVPRVGAGPRPLHQRPGAGARRRGRGHGPRRRRGAGASRALAGAGRALRGRLGRRAVGGRAQLDAVARRARAAVVDGLPVPVRGRHPLQRRHQRAGVPPRAPDQQCLRARRRHREGRGGDLLGDGEPGPILRRAGRAGPVRHHHKGAHRPGTCSPKGSVDPGALLQLHRVHGGPGAPHLPGQPPVRLRGGLRRRRRGPHQQLEVLLLLAAEPGEAQLAQAPLRRPLLPRGHQELRRRHRRVGRAGCGCAVGRAELHPRHGVHDGPAVRGLPGPRAQGGAEAARQGDVGGAAPVAEPLRAGVPHRRLRPRRLPWRAGGRHRRRRRSHPHLPHEQAQVGPEELGGDPGRGRVLPGGVPAVGAAGRAGEPGGAGAAEPAGPRLLRGGRHRRQAVPAQPQGAGRVGGALRRRAVGAVRQAQGPVRPAGHPGRRAGHLPAAGLAAARRRLVIGTTD</sequence>
<protein>
    <submittedName>
        <fullName evidence="2">Uncharacterized protein</fullName>
    </submittedName>
</protein>
<dbReference type="InParanoid" id="A0A804QVZ0"/>
<feature type="compositionally biased region" description="Low complexity" evidence="1">
    <location>
        <begin position="489"/>
        <end position="505"/>
    </location>
</feature>
<feature type="region of interest" description="Disordered" evidence="1">
    <location>
        <begin position="398"/>
        <end position="521"/>
    </location>
</feature>
<accession>A0A804QVZ0</accession>
<feature type="compositionally biased region" description="Basic residues" evidence="1">
    <location>
        <begin position="161"/>
        <end position="175"/>
    </location>
</feature>
<reference evidence="3" key="1">
    <citation type="journal article" date="2009" name="Science">
        <title>The B73 maize genome: complexity, diversity, and dynamics.</title>
        <authorList>
            <person name="Schnable P.S."/>
            <person name="Ware D."/>
            <person name="Fulton R.S."/>
            <person name="Stein J.C."/>
            <person name="Wei F."/>
            <person name="Pasternak S."/>
            <person name="Liang C."/>
            <person name="Zhang J."/>
            <person name="Fulton L."/>
            <person name="Graves T.A."/>
            <person name="Minx P."/>
            <person name="Reily A.D."/>
            <person name="Courtney L."/>
            <person name="Kruchowski S.S."/>
            <person name="Tomlinson C."/>
            <person name="Strong C."/>
            <person name="Delehaunty K."/>
            <person name="Fronick C."/>
            <person name="Courtney B."/>
            <person name="Rock S.M."/>
            <person name="Belter E."/>
            <person name="Du F."/>
            <person name="Kim K."/>
            <person name="Abbott R.M."/>
            <person name="Cotton M."/>
            <person name="Levy A."/>
            <person name="Marchetto P."/>
            <person name="Ochoa K."/>
            <person name="Jackson S.M."/>
            <person name="Gillam B."/>
            <person name="Chen W."/>
            <person name="Yan L."/>
            <person name="Higginbotham J."/>
            <person name="Cardenas M."/>
            <person name="Waligorski J."/>
            <person name="Applebaum E."/>
            <person name="Phelps L."/>
            <person name="Falcone J."/>
            <person name="Kanchi K."/>
            <person name="Thane T."/>
            <person name="Scimone A."/>
            <person name="Thane N."/>
            <person name="Henke J."/>
            <person name="Wang T."/>
            <person name="Ruppert J."/>
            <person name="Shah N."/>
            <person name="Rotter K."/>
            <person name="Hodges J."/>
            <person name="Ingenthron E."/>
            <person name="Cordes M."/>
            <person name="Kohlberg S."/>
            <person name="Sgro J."/>
            <person name="Delgado B."/>
            <person name="Mead K."/>
            <person name="Chinwalla A."/>
            <person name="Leonard S."/>
            <person name="Crouse K."/>
            <person name="Collura K."/>
            <person name="Kudrna D."/>
            <person name="Currie J."/>
            <person name="He R."/>
            <person name="Angelova A."/>
            <person name="Rajasekar S."/>
            <person name="Mueller T."/>
            <person name="Lomeli R."/>
            <person name="Scara G."/>
            <person name="Ko A."/>
            <person name="Delaney K."/>
            <person name="Wissotski M."/>
            <person name="Lopez G."/>
            <person name="Campos D."/>
            <person name="Braidotti M."/>
            <person name="Ashley E."/>
            <person name="Golser W."/>
            <person name="Kim H."/>
            <person name="Lee S."/>
            <person name="Lin J."/>
            <person name="Dujmic Z."/>
            <person name="Kim W."/>
            <person name="Talag J."/>
            <person name="Zuccolo A."/>
            <person name="Fan C."/>
            <person name="Sebastian A."/>
            <person name="Kramer M."/>
            <person name="Spiegel L."/>
            <person name="Nascimento L."/>
            <person name="Zutavern T."/>
            <person name="Miller B."/>
            <person name="Ambroise C."/>
            <person name="Muller S."/>
            <person name="Spooner W."/>
            <person name="Narechania A."/>
            <person name="Ren L."/>
            <person name="Wei S."/>
            <person name="Kumari S."/>
            <person name="Faga B."/>
            <person name="Levy M.J."/>
            <person name="McMahan L."/>
            <person name="Van Buren P."/>
            <person name="Vaughn M.W."/>
            <person name="Ying K."/>
            <person name="Yeh C.-T."/>
            <person name="Emrich S.J."/>
            <person name="Jia Y."/>
            <person name="Kalyanaraman A."/>
            <person name="Hsia A.-P."/>
            <person name="Barbazuk W.B."/>
            <person name="Baucom R.S."/>
            <person name="Brutnell T.P."/>
            <person name="Carpita N.C."/>
            <person name="Chaparro C."/>
            <person name="Chia J.-M."/>
            <person name="Deragon J.-M."/>
            <person name="Estill J.C."/>
            <person name="Fu Y."/>
            <person name="Jeddeloh J.A."/>
            <person name="Han Y."/>
            <person name="Lee H."/>
            <person name="Li P."/>
            <person name="Lisch D.R."/>
            <person name="Liu S."/>
            <person name="Liu Z."/>
            <person name="Nagel D.H."/>
            <person name="McCann M.C."/>
            <person name="SanMiguel P."/>
            <person name="Myers A.M."/>
            <person name="Nettleton D."/>
            <person name="Nguyen J."/>
            <person name="Penning B.W."/>
            <person name="Ponnala L."/>
            <person name="Schneider K.L."/>
            <person name="Schwartz D.C."/>
            <person name="Sharma A."/>
            <person name="Soderlund C."/>
            <person name="Springer N.M."/>
            <person name="Sun Q."/>
            <person name="Wang H."/>
            <person name="Waterman M."/>
            <person name="Westerman R."/>
            <person name="Wolfgruber T.K."/>
            <person name="Yang L."/>
            <person name="Yu Y."/>
            <person name="Zhang L."/>
            <person name="Zhou S."/>
            <person name="Zhu Q."/>
            <person name="Bennetzen J.L."/>
            <person name="Dawe R.K."/>
            <person name="Jiang J."/>
            <person name="Jiang N."/>
            <person name="Presting G.G."/>
            <person name="Wessler S.R."/>
            <person name="Aluru S."/>
            <person name="Martienssen R.A."/>
            <person name="Clifton S.W."/>
            <person name="McCombie W.R."/>
            <person name="Wing R.A."/>
            <person name="Wilson R.K."/>
        </authorList>
    </citation>
    <scope>NUCLEOTIDE SEQUENCE [LARGE SCALE GENOMIC DNA]</scope>
    <source>
        <strain evidence="3">cv. B73</strain>
    </source>
</reference>
<feature type="compositionally biased region" description="Basic residues" evidence="1">
    <location>
        <begin position="278"/>
        <end position="289"/>
    </location>
</feature>
<feature type="compositionally biased region" description="Basic residues" evidence="1">
    <location>
        <begin position="86"/>
        <end position="104"/>
    </location>
</feature>
<dbReference type="Gramene" id="Zm00001eb370000_T001">
    <property type="protein sequence ID" value="Zm00001eb370000_P001"/>
    <property type="gene ID" value="Zm00001eb370000"/>
</dbReference>
<keyword evidence="3" id="KW-1185">Reference proteome</keyword>
<feature type="region of interest" description="Disordered" evidence="1">
    <location>
        <begin position="278"/>
        <end position="297"/>
    </location>
</feature>
<feature type="region of interest" description="Disordered" evidence="1">
    <location>
        <begin position="251"/>
        <end position="270"/>
    </location>
</feature>